<evidence type="ECO:0000313" key="12">
    <source>
        <dbReference type="EMBL" id="HGY54144.1"/>
    </source>
</evidence>
<organism evidence="12">
    <name type="scientific">Caldithrix abyssi</name>
    <dbReference type="NCBI Taxonomy" id="187145"/>
    <lineage>
        <taxon>Bacteria</taxon>
        <taxon>Pseudomonadati</taxon>
        <taxon>Calditrichota</taxon>
        <taxon>Calditrichia</taxon>
        <taxon>Calditrichales</taxon>
        <taxon>Calditrichaceae</taxon>
        <taxon>Caldithrix</taxon>
    </lineage>
</organism>
<evidence type="ECO:0000256" key="4">
    <source>
        <dbReference type="ARBA" id="ARBA00022679"/>
    </source>
</evidence>
<feature type="active site" description="Proton acceptor" evidence="10">
    <location>
        <position position="137"/>
    </location>
</feature>
<evidence type="ECO:0000256" key="2">
    <source>
        <dbReference type="ARBA" id="ARBA00003138"/>
    </source>
</evidence>
<comment type="subunit">
    <text evidence="10">Homodimer.</text>
</comment>
<comment type="function">
    <text evidence="2 10">Catalyzes the phosphorylation of D-fructose 6-phosphate, the first committing step of glycolysis. Uses inorganic phosphate (PPi) as phosphoryl donor instead of ATP like common ATP-dependent phosphofructokinases (ATP-PFKs), which renders the reaction reversible, and can thus function both in glycolysis and gluconeogenesis. Consistently, PPi-PFK can replace the enzymes of both the forward (ATP-PFK) and reverse (fructose-bisphosphatase (FBPase)) reactions.</text>
</comment>
<keyword evidence="6 10" id="KW-0418">Kinase</keyword>
<dbReference type="SUPFAM" id="SSF53784">
    <property type="entry name" value="Phosphofructokinase"/>
    <property type="match status" value="1"/>
</dbReference>
<dbReference type="GO" id="GO:0046872">
    <property type="term" value="F:metal ion binding"/>
    <property type="evidence" value="ECO:0007669"/>
    <property type="project" value="UniProtKB-KW"/>
</dbReference>
<dbReference type="Pfam" id="PF00365">
    <property type="entry name" value="PFK"/>
    <property type="match status" value="1"/>
</dbReference>
<dbReference type="InterPro" id="IPR011403">
    <property type="entry name" value="PPi-PFK_TM0289"/>
</dbReference>
<comment type="pathway">
    <text evidence="10">Carbohydrate degradation; glycolysis; D-glyceraldehyde 3-phosphate and glycerone phosphate from D-glucose: step 3/4.</text>
</comment>
<feature type="binding site" evidence="10">
    <location>
        <begin position="135"/>
        <end position="137"/>
    </location>
    <ligand>
        <name>substrate</name>
    </ligand>
</feature>
<comment type="cofactor">
    <cofactor evidence="1 10">
        <name>Mg(2+)</name>
        <dbReference type="ChEBI" id="CHEBI:18420"/>
    </cofactor>
</comment>
<dbReference type="PANTHER" id="PTHR43650:SF1">
    <property type="entry name" value="PYROPHOSPHATE--FRUCTOSE 6-PHOSPHATE 1-PHOSPHOTRANSFERASE SUBUNIT BETA 2"/>
    <property type="match status" value="1"/>
</dbReference>
<sequence length="439" mass="48748">MSLFAKKIAILVGGGPAPGINSVIGAATIRAILSGAEVIGIQDGFKWIMRGDISHVVPLTIDSVSRIHFRGGSHIGISRDNPTKDKKHLENTVSSLLRLNVDKLITIGGDDTAFSAYRVEQIANGRVRVAHVPKTIDNDLDLPNNTNTFGFQTARHLGVDIVKNIMTDAKTTSRWYFVVTMGRKAGHLALGIGKAAGATLTIIPEEFGDRKIKFKQLVDIMVGAIIKRLSYGRPDGVAILAEGLVEKLDPEDFDSILKVERDAHDNIRLAEISFGEILKSRVQARLKEFQIKTTIVAKNIGYELRCADPIPYDMEYCRDLGFMASKFLFDGGSGALVSIQNGKFVPLYFKKILDPKTKKMRVRMVDTTSESYHVAYRYMIRLKPEDFEDPHELAKYAATSNVSLDEFRKQFSYIVEDQTVHSIGDDGVAVQERPNHNKK</sequence>
<keyword evidence="4 10" id="KW-0808">Transferase</keyword>
<dbReference type="InterPro" id="IPR000023">
    <property type="entry name" value="Phosphofructokinase_dom"/>
</dbReference>
<keyword evidence="8 10" id="KW-0324">Glycolysis</keyword>
<dbReference type="InterPro" id="IPR022953">
    <property type="entry name" value="ATP_PFK"/>
</dbReference>
<feature type="binding site" evidence="10">
    <location>
        <position position="242"/>
    </location>
    <ligand>
        <name>substrate</name>
    </ligand>
</feature>
<dbReference type="GO" id="GO:0005829">
    <property type="term" value="C:cytosol"/>
    <property type="evidence" value="ECO:0007669"/>
    <property type="project" value="TreeGrafter"/>
</dbReference>
<dbReference type="Gene3D" id="3.40.50.450">
    <property type="match status" value="1"/>
</dbReference>
<dbReference type="AlphaFoldDB" id="A0A7V4TZK6"/>
<accession>A0A7V4TZK6</accession>
<dbReference type="Proteomes" id="UP000885779">
    <property type="component" value="Unassembled WGS sequence"/>
</dbReference>
<dbReference type="InterPro" id="IPR054846">
    <property type="entry name" value="PFKA_PPi_Ttgales"/>
</dbReference>
<evidence type="ECO:0000256" key="7">
    <source>
        <dbReference type="ARBA" id="ARBA00022842"/>
    </source>
</evidence>
<dbReference type="GO" id="GO:0009749">
    <property type="term" value="P:response to glucose"/>
    <property type="evidence" value="ECO:0007669"/>
    <property type="project" value="TreeGrafter"/>
</dbReference>
<protein>
    <recommendedName>
        <fullName evidence="10">Pyrophosphate--fructose 6-phosphate 1-phosphotransferase</fullName>
        <ecNumber evidence="10">2.7.1.90</ecNumber>
    </recommendedName>
    <alternativeName>
        <fullName evidence="10">6-phosphofructokinase, pyrophosphate dependent</fullName>
    </alternativeName>
    <alternativeName>
        <fullName evidence="10">PPi-dependent phosphofructokinase</fullName>
        <shortName evidence="10">PPi-PFK</shortName>
    </alternativeName>
    <alternativeName>
        <fullName evidence="10">Pyrophosphate-dependent 6-phosphofructose-1-kinase</fullName>
    </alternativeName>
</protein>
<dbReference type="EC" id="2.7.1.90" evidence="10"/>
<evidence type="ECO:0000256" key="6">
    <source>
        <dbReference type="ARBA" id="ARBA00022777"/>
    </source>
</evidence>
<dbReference type="PRINTS" id="PR00476">
    <property type="entry name" value="PHFRCTKINASE"/>
</dbReference>
<feature type="binding site" evidence="10">
    <location>
        <position position="15"/>
    </location>
    <ligand>
        <name>diphosphate</name>
        <dbReference type="ChEBI" id="CHEBI:33019"/>
    </ligand>
</feature>
<feature type="site" description="Important for catalytic activity; stabilizes the transition state when the phosphoryl donor is PPi" evidence="10">
    <location>
        <position position="134"/>
    </location>
</feature>
<evidence type="ECO:0000256" key="8">
    <source>
        <dbReference type="ARBA" id="ARBA00023152"/>
    </source>
</evidence>
<dbReference type="GO" id="GO:0003872">
    <property type="term" value="F:6-phosphofructokinase activity"/>
    <property type="evidence" value="ECO:0007669"/>
    <property type="project" value="UniProtKB-UniRule"/>
</dbReference>
<dbReference type="NCBIfam" id="NF041103">
    <property type="entry name" value="PFKA_PPi_Ttgales"/>
    <property type="match status" value="1"/>
</dbReference>
<dbReference type="Gene3D" id="3.40.50.460">
    <property type="entry name" value="Phosphofructokinase domain"/>
    <property type="match status" value="1"/>
</dbReference>
<feature type="binding site" evidence="10">
    <location>
        <begin position="181"/>
        <end position="183"/>
    </location>
    <ligand>
        <name>substrate</name>
    </ligand>
</feature>
<comment type="catalytic activity">
    <reaction evidence="9 10">
        <text>beta-D-fructose 6-phosphate + diphosphate = beta-D-fructose 1,6-bisphosphate + phosphate + H(+)</text>
        <dbReference type="Rhea" id="RHEA:13613"/>
        <dbReference type="ChEBI" id="CHEBI:15378"/>
        <dbReference type="ChEBI" id="CHEBI:32966"/>
        <dbReference type="ChEBI" id="CHEBI:33019"/>
        <dbReference type="ChEBI" id="CHEBI:43474"/>
        <dbReference type="ChEBI" id="CHEBI:57634"/>
        <dbReference type="EC" id="2.7.1.90"/>
    </reaction>
</comment>
<reference evidence="12" key="1">
    <citation type="journal article" date="2020" name="mSystems">
        <title>Genome- and Community-Level Interaction Insights into Carbon Utilization and Element Cycling Functions of Hydrothermarchaeota in Hydrothermal Sediment.</title>
        <authorList>
            <person name="Zhou Z."/>
            <person name="Liu Y."/>
            <person name="Xu W."/>
            <person name="Pan J."/>
            <person name="Luo Z.H."/>
            <person name="Li M."/>
        </authorList>
    </citation>
    <scope>NUCLEOTIDE SEQUENCE [LARGE SCALE GENOMIC DNA]</scope>
    <source>
        <strain evidence="12">HyVt-577</strain>
    </source>
</reference>
<comment type="activity regulation">
    <text evidence="10">Non-allosteric.</text>
</comment>
<keyword evidence="5 10" id="KW-0479">Metal-binding</keyword>
<feature type="binding site" evidence="10">
    <location>
        <position position="110"/>
    </location>
    <ligand>
        <name>Mg(2+)</name>
        <dbReference type="ChEBI" id="CHEBI:18420"/>
        <note>catalytic</note>
    </ligand>
</feature>
<comment type="caution">
    <text evidence="12">The sequence shown here is derived from an EMBL/GenBank/DDBJ whole genome shotgun (WGS) entry which is preliminary data.</text>
</comment>
<dbReference type="HAMAP" id="MF_01979">
    <property type="entry name" value="Phosphofructokinase_II_Short"/>
    <property type="match status" value="1"/>
</dbReference>
<dbReference type="InterPro" id="IPR035966">
    <property type="entry name" value="PKF_sf"/>
</dbReference>
<keyword evidence="3 10" id="KW-0963">Cytoplasm</keyword>
<feature type="domain" description="Phosphofructokinase" evidence="11">
    <location>
        <begin position="7"/>
        <end position="327"/>
    </location>
</feature>
<evidence type="ECO:0000256" key="1">
    <source>
        <dbReference type="ARBA" id="ARBA00001946"/>
    </source>
</evidence>
<comment type="subcellular location">
    <subcellularLocation>
        <location evidence="10">Cytoplasm</location>
    </subcellularLocation>
</comment>
<feature type="binding site" evidence="10">
    <location>
        <begin position="302"/>
        <end position="305"/>
    </location>
    <ligand>
        <name>substrate</name>
    </ligand>
</feature>
<dbReference type="GO" id="GO:0047334">
    <property type="term" value="F:diphosphate-fructose-6-phosphate 1-phosphotransferase activity"/>
    <property type="evidence" value="ECO:0007669"/>
    <property type="project" value="UniProtKB-EC"/>
</dbReference>
<name>A0A7V4TZK6_CALAY</name>
<evidence type="ECO:0000256" key="10">
    <source>
        <dbReference type="HAMAP-Rule" id="MF_01979"/>
    </source>
</evidence>
<comment type="similarity">
    <text evidence="10">Belongs to the phosphofructokinase type A (PFKA) family. PPi-dependent PFK group II subfamily. Clade 'Short' sub-subfamily.</text>
</comment>
<evidence type="ECO:0000256" key="5">
    <source>
        <dbReference type="ARBA" id="ARBA00022723"/>
    </source>
</evidence>
<evidence type="ECO:0000256" key="9">
    <source>
        <dbReference type="ARBA" id="ARBA00048072"/>
    </source>
</evidence>
<gene>
    <name evidence="10" type="primary">pfp</name>
    <name evidence="12" type="ORF">ENK44_00450</name>
</gene>
<dbReference type="PIRSF" id="PIRSF036482">
    <property type="entry name" value="PPi_PFK_TM0289"/>
    <property type="match status" value="1"/>
</dbReference>
<evidence type="ECO:0000256" key="3">
    <source>
        <dbReference type="ARBA" id="ARBA00022490"/>
    </source>
</evidence>
<evidence type="ECO:0000259" key="11">
    <source>
        <dbReference type="Pfam" id="PF00365"/>
    </source>
</evidence>
<dbReference type="GO" id="GO:0006002">
    <property type="term" value="P:fructose 6-phosphate metabolic process"/>
    <property type="evidence" value="ECO:0007669"/>
    <property type="project" value="InterPro"/>
</dbReference>
<proteinExistence type="inferred from homology"/>
<dbReference type="EMBL" id="DRQG01000004">
    <property type="protein sequence ID" value="HGY54144.1"/>
    <property type="molecule type" value="Genomic_DNA"/>
</dbReference>
<keyword evidence="7 10" id="KW-0460">Magnesium</keyword>
<dbReference type="PANTHER" id="PTHR43650">
    <property type="entry name" value="PYROPHOSPHATE--FRUCTOSE 6-PHOSPHATE 1-PHOSPHOTRANSFERASE"/>
    <property type="match status" value="1"/>
</dbReference>
<dbReference type="UniPathway" id="UPA00109">
    <property type="reaction ID" value="UER00182"/>
</dbReference>
<feature type="site" description="Important for catalytic activity and substrate specificity; stabilizes the transition state when the phosphoryl donor is PPi; prevents ATP from binding by mimicking the alpha-phosphate group of ATP" evidence="10">
    <location>
        <position position="111"/>
    </location>
</feature>